<evidence type="ECO:0000313" key="3">
    <source>
        <dbReference type="Proteomes" id="UP000282551"/>
    </source>
</evidence>
<name>A0A3S4SXG8_MYCCI</name>
<sequence>MIRSVFVAAGLAVVVSACGGGGESAAPSTVTVRETVTSVPVVPAAPAAPAPAQSWTMPDLRGKNLQDAQDAIQLLTNNQVFFSGSTDLTGQGRNQIMDRNWQVCTSTPAPGASFTAETSIDFGVVRIDTESCP</sequence>
<accession>A0A3S4SXG8</accession>
<dbReference type="Gene3D" id="3.30.10.20">
    <property type="match status" value="1"/>
</dbReference>
<feature type="chain" id="PRO_5039014222" description="PASTA domain-containing protein" evidence="1">
    <location>
        <begin position="20"/>
        <end position="133"/>
    </location>
</feature>
<keyword evidence="1" id="KW-0732">Signal</keyword>
<keyword evidence="3" id="KW-1185">Reference proteome</keyword>
<feature type="signal peptide" evidence="1">
    <location>
        <begin position="1"/>
        <end position="19"/>
    </location>
</feature>
<evidence type="ECO:0000256" key="1">
    <source>
        <dbReference type="SAM" id="SignalP"/>
    </source>
</evidence>
<proteinExistence type="predicted"/>
<dbReference type="RefSeq" id="WP_235666368.1">
    <property type="nucleotide sequence ID" value="NZ_AP022604.1"/>
</dbReference>
<dbReference type="Proteomes" id="UP000282551">
    <property type="component" value="Chromosome"/>
</dbReference>
<dbReference type="AlphaFoldDB" id="A0A3S4SXG8"/>
<organism evidence="2 3">
    <name type="scientific">Mycolicibacterium chitae</name>
    <name type="common">Mycobacterium chitae</name>
    <dbReference type="NCBI Taxonomy" id="1792"/>
    <lineage>
        <taxon>Bacteria</taxon>
        <taxon>Bacillati</taxon>
        <taxon>Actinomycetota</taxon>
        <taxon>Actinomycetes</taxon>
        <taxon>Mycobacteriales</taxon>
        <taxon>Mycobacteriaceae</taxon>
        <taxon>Mycolicibacterium</taxon>
    </lineage>
</organism>
<dbReference type="PROSITE" id="PS51257">
    <property type="entry name" value="PROKAR_LIPOPROTEIN"/>
    <property type="match status" value="1"/>
</dbReference>
<gene>
    <name evidence="2" type="ORF">NCTC10485_00792</name>
</gene>
<protein>
    <recommendedName>
        <fullName evidence="4">PASTA domain-containing protein</fullName>
    </recommendedName>
</protein>
<reference evidence="2 3" key="1">
    <citation type="submission" date="2018-12" db="EMBL/GenBank/DDBJ databases">
        <authorList>
            <consortium name="Pathogen Informatics"/>
        </authorList>
    </citation>
    <scope>NUCLEOTIDE SEQUENCE [LARGE SCALE GENOMIC DNA]</scope>
    <source>
        <strain evidence="2 3">NCTC10485</strain>
    </source>
</reference>
<evidence type="ECO:0008006" key="4">
    <source>
        <dbReference type="Google" id="ProtNLM"/>
    </source>
</evidence>
<evidence type="ECO:0000313" key="2">
    <source>
        <dbReference type="EMBL" id="VEG45835.1"/>
    </source>
</evidence>
<dbReference type="EMBL" id="LR134355">
    <property type="protein sequence ID" value="VEG45835.1"/>
    <property type="molecule type" value="Genomic_DNA"/>
</dbReference>